<dbReference type="InterPro" id="IPR014245">
    <property type="entry name" value="Spore_III_AF"/>
</dbReference>
<organism evidence="3 4">
    <name type="scientific">Claveliimonas bilis</name>
    <dbReference type="NCBI Taxonomy" id="3028070"/>
    <lineage>
        <taxon>Bacteria</taxon>
        <taxon>Bacillati</taxon>
        <taxon>Bacillota</taxon>
        <taxon>Clostridia</taxon>
        <taxon>Lachnospirales</taxon>
        <taxon>Lachnospiraceae</taxon>
        <taxon>Claveliimonas</taxon>
    </lineage>
</organism>
<sequence>MFQYLYDWMQSIAYFMILITILMHVIPNQGYQKYIRFFTGALLVILLLTPVWKLTGMSEDIRKIYEGSDYEEAVERIEEAGADPGDMGQQRTGEVGKAGEEETEIKVEEIQIGR</sequence>
<evidence type="ECO:0000256" key="1">
    <source>
        <dbReference type="SAM" id="MobiDB-lite"/>
    </source>
</evidence>
<evidence type="ECO:0000313" key="3">
    <source>
        <dbReference type="EMBL" id="BDZ77442.1"/>
    </source>
</evidence>
<name>A0ABN6Z2U6_9FIRM</name>
<accession>A0ABN6Z2U6</accession>
<feature type="compositionally biased region" description="Basic and acidic residues" evidence="1">
    <location>
        <begin position="97"/>
        <end position="114"/>
    </location>
</feature>
<dbReference type="RefSeq" id="WP_316264491.1">
    <property type="nucleotide sequence ID" value="NZ_AP027742.1"/>
</dbReference>
<keyword evidence="2" id="KW-1133">Transmembrane helix</keyword>
<proteinExistence type="predicted"/>
<dbReference type="Pfam" id="PF09581">
    <property type="entry name" value="Spore_III_AF"/>
    <property type="match status" value="1"/>
</dbReference>
<evidence type="ECO:0008006" key="5">
    <source>
        <dbReference type="Google" id="ProtNLM"/>
    </source>
</evidence>
<protein>
    <recommendedName>
        <fullName evidence="5">Stage III sporulation protein AF</fullName>
    </recommendedName>
</protein>
<reference evidence="4" key="1">
    <citation type="journal article" date="2023" name="Int. J. Syst. Evol. Microbiol.">
        <title>Claveliimonas bilis gen. nov., sp. nov., deoxycholic acid-producing bacteria isolated from human faeces, and reclassification of Sellimonas monacensis Zenner et al. 2021 as Claveliimonas monacensis comb. nov.</title>
        <authorList>
            <person name="Hisatomi A."/>
            <person name="Kastawa N.W.E.P.G."/>
            <person name="Song I."/>
            <person name="Ohkuma M."/>
            <person name="Fukiya S."/>
            <person name="Sakamoto M."/>
        </authorList>
    </citation>
    <scope>NUCLEOTIDE SEQUENCE [LARGE SCALE GENOMIC DNA]</scope>
    <source>
        <strain evidence="4">12BBH14</strain>
    </source>
</reference>
<feature type="transmembrane region" description="Helical" evidence="2">
    <location>
        <begin position="34"/>
        <end position="54"/>
    </location>
</feature>
<dbReference type="Proteomes" id="UP001305815">
    <property type="component" value="Chromosome"/>
</dbReference>
<gene>
    <name evidence="3" type="ORF">Lac1_16250</name>
</gene>
<evidence type="ECO:0000256" key="2">
    <source>
        <dbReference type="SAM" id="Phobius"/>
    </source>
</evidence>
<keyword evidence="2" id="KW-0812">Transmembrane</keyword>
<feature type="transmembrane region" description="Helical" evidence="2">
    <location>
        <begin position="12"/>
        <end position="28"/>
    </location>
</feature>
<keyword evidence="4" id="KW-1185">Reference proteome</keyword>
<evidence type="ECO:0000313" key="4">
    <source>
        <dbReference type="Proteomes" id="UP001305815"/>
    </source>
</evidence>
<feature type="region of interest" description="Disordered" evidence="1">
    <location>
        <begin position="79"/>
        <end position="114"/>
    </location>
</feature>
<dbReference type="EMBL" id="AP027742">
    <property type="protein sequence ID" value="BDZ77442.1"/>
    <property type="molecule type" value="Genomic_DNA"/>
</dbReference>
<keyword evidence="2" id="KW-0472">Membrane</keyword>